<proteinExistence type="predicted"/>
<dbReference type="SMART" id="SM00382">
    <property type="entry name" value="AAA"/>
    <property type="match status" value="1"/>
</dbReference>
<feature type="domain" description="Sigma-54 factor interaction" evidence="5">
    <location>
        <begin position="208"/>
        <end position="439"/>
    </location>
</feature>
<organism evidence="6 7">
    <name type="scientific">Sorangium atrum</name>
    <dbReference type="NCBI Taxonomy" id="2995308"/>
    <lineage>
        <taxon>Bacteria</taxon>
        <taxon>Pseudomonadati</taxon>
        <taxon>Myxococcota</taxon>
        <taxon>Polyangia</taxon>
        <taxon>Polyangiales</taxon>
        <taxon>Polyangiaceae</taxon>
        <taxon>Sorangium</taxon>
    </lineage>
</organism>
<dbReference type="InterPro" id="IPR027417">
    <property type="entry name" value="P-loop_NTPase"/>
</dbReference>
<protein>
    <submittedName>
        <fullName evidence="6">Sigma 54-interacting transcriptional regulator</fullName>
    </submittedName>
</protein>
<dbReference type="InterPro" id="IPR025944">
    <property type="entry name" value="Sigma_54_int_dom_CS"/>
</dbReference>
<dbReference type="RefSeq" id="WP_272101639.1">
    <property type="nucleotide sequence ID" value="NZ_JAQNDK010000004.1"/>
</dbReference>
<gene>
    <name evidence="6" type="ORF">POL72_37575</name>
</gene>
<dbReference type="PANTHER" id="PTHR32071">
    <property type="entry name" value="TRANSCRIPTIONAL REGULATORY PROTEIN"/>
    <property type="match status" value="1"/>
</dbReference>
<dbReference type="Pfam" id="PF00158">
    <property type="entry name" value="Sigma54_activat"/>
    <property type="match status" value="1"/>
</dbReference>
<dbReference type="InterPro" id="IPR002078">
    <property type="entry name" value="Sigma_54_int"/>
</dbReference>
<dbReference type="Proteomes" id="UP001217485">
    <property type="component" value="Unassembled WGS sequence"/>
</dbReference>
<dbReference type="CDD" id="cd00009">
    <property type="entry name" value="AAA"/>
    <property type="match status" value="1"/>
</dbReference>
<dbReference type="PROSITE" id="PS00688">
    <property type="entry name" value="SIGMA54_INTERACT_3"/>
    <property type="match status" value="1"/>
</dbReference>
<dbReference type="InterPro" id="IPR058031">
    <property type="entry name" value="AAA_lid_NorR"/>
</dbReference>
<keyword evidence="4" id="KW-0804">Transcription</keyword>
<accession>A0ABT5CAP6</accession>
<evidence type="ECO:0000313" key="6">
    <source>
        <dbReference type="EMBL" id="MDC0683501.1"/>
    </source>
</evidence>
<dbReference type="Pfam" id="PF25601">
    <property type="entry name" value="AAA_lid_14"/>
    <property type="match status" value="1"/>
</dbReference>
<dbReference type="EMBL" id="JAQNDK010000004">
    <property type="protein sequence ID" value="MDC0683501.1"/>
    <property type="molecule type" value="Genomic_DNA"/>
</dbReference>
<dbReference type="PANTHER" id="PTHR32071:SF14">
    <property type="entry name" value="TRANSCRIPTIONAL REGULATORY PROTEIN RTCR"/>
    <property type="match status" value="1"/>
</dbReference>
<keyword evidence="7" id="KW-1185">Reference proteome</keyword>
<dbReference type="Gene3D" id="3.40.50.300">
    <property type="entry name" value="P-loop containing nucleotide triphosphate hydrolases"/>
    <property type="match status" value="1"/>
</dbReference>
<reference evidence="6 7" key="1">
    <citation type="submission" date="2023-01" db="EMBL/GenBank/DDBJ databases">
        <title>Minimal conservation of predation-associated metabolite biosynthetic gene clusters underscores biosynthetic potential of Myxococcota including descriptions for ten novel species: Archangium lansinium sp. nov., Myxococcus landrumus sp. nov., Nannocystis bai.</title>
        <authorList>
            <person name="Ahearne A."/>
            <person name="Stevens C."/>
            <person name="Dowd S."/>
        </authorList>
    </citation>
    <scope>NUCLEOTIDE SEQUENCE [LARGE SCALE GENOMIC DNA]</scope>
    <source>
        <strain evidence="6 7">WIWO2</strain>
    </source>
</reference>
<evidence type="ECO:0000256" key="1">
    <source>
        <dbReference type="ARBA" id="ARBA00022741"/>
    </source>
</evidence>
<comment type="caution">
    <text evidence="6">The sequence shown here is derived from an EMBL/GenBank/DDBJ whole genome shotgun (WGS) entry which is preliminary data.</text>
</comment>
<evidence type="ECO:0000313" key="7">
    <source>
        <dbReference type="Proteomes" id="UP001217485"/>
    </source>
</evidence>
<evidence type="ECO:0000256" key="3">
    <source>
        <dbReference type="ARBA" id="ARBA00023015"/>
    </source>
</evidence>
<evidence type="ECO:0000259" key="5">
    <source>
        <dbReference type="PROSITE" id="PS50045"/>
    </source>
</evidence>
<keyword evidence="1" id="KW-0547">Nucleotide-binding</keyword>
<dbReference type="PROSITE" id="PS50045">
    <property type="entry name" value="SIGMA54_INTERACT_4"/>
    <property type="match status" value="1"/>
</dbReference>
<dbReference type="InterPro" id="IPR003593">
    <property type="entry name" value="AAA+_ATPase"/>
</dbReference>
<keyword evidence="2" id="KW-0067">ATP-binding</keyword>
<evidence type="ECO:0000256" key="2">
    <source>
        <dbReference type="ARBA" id="ARBA00022840"/>
    </source>
</evidence>
<dbReference type="SUPFAM" id="SSF52540">
    <property type="entry name" value="P-loop containing nucleoside triphosphate hydrolases"/>
    <property type="match status" value="1"/>
</dbReference>
<sequence length="581" mass="63885">MLHDLLPELITSLMGAGCFEDAATTVLKDMLTGVEAALAASSLMGQGRVLRGVVHLRPEGGYQRLFGLEHRSGARVEGTGYLTSGSVWRWLVEHRCSVSIDVQLGVLRPWLADGAPAHVERREGAGLPGSETRERMLGRDATHVHVVPLRAPGGAVEGMIALEVSCKQAIGGELVWRGCYELLASAAAPYLRALPPRPATPARADEFLPVVGPTTASLIDLLRVFARQEETILISGPTGAGKSRLARWCHEQSARRGQRFETLDLLSVPEDLQMAELFGWKRGAFTGAIRDNPGAIARAAQGTLFIDEVDKLSLKAQAGLLHVLEERRYRPLGDEGSERRADVRFLIGTNTDLRAAARAGRFREDLYYRINVLPVRLPPLTERLDEVPLWADYMLSRRHREGGGQGVARIGPEAVKLLLDVPWPGNLRQLDNIVRRAYALALAERGGPGGELVLQRGHVERALAYEGAPDEGALLTQLWRAAHAFVQEAERRAREGAPLSLELVEVFRGLVLGAAVRRTGSREEAFTLFGQQQLIKNRNHHRALRRELDRVRELADKLGYEIDPDLAALLNEEVETPAEGR</sequence>
<evidence type="ECO:0000256" key="4">
    <source>
        <dbReference type="ARBA" id="ARBA00023163"/>
    </source>
</evidence>
<dbReference type="Gene3D" id="1.10.8.60">
    <property type="match status" value="1"/>
</dbReference>
<name>A0ABT5CAP6_9BACT</name>
<keyword evidence="3" id="KW-0805">Transcription regulation</keyword>